<feature type="modified residue" description="N6-(pyridoxal phosphate)lysine" evidence="2 3">
    <location>
        <position position="44"/>
    </location>
</feature>
<dbReference type="PANTHER" id="PTHR10146:SF14">
    <property type="entry name" value="PYRIDOXAL PHOSPHATE HOMEOSTASIS PROTEIN"/>
    <property type="match status" value="1"/>
</dbReference>
<dbReference type="NCBIfam" id="TIGR00044">
    <property type="entry name" value="YggS family pyridoxal phosphate-dependent enzyme"/>
    <property type="match status" value="1"/>
</dbReference>
<proteinExistence type="inferred from homology"/>
<dbReference type="InterPro" id="IPR001608">
    <property type="entry name" value="Ala_racemase_N"/>
</dbReference>
<dbReference type="Proteomes" id="UP001155145">
    <property type="component" value="Unassembled WGS sequence"/>
</dbReference>
<sequence>MTMTPEQSSRARELAHRLRSVRNRIAAATAPDGQNEPHLIVVTKYFPASDVRILRDLGVRDVGENKDQEAAAKAAELADPELNWHFIGQLQSNKAKSVVRYAASVHSVDRLSLVSALGKAMGAEQRRRADGGVPQRPDLSCFIQVDLRPGPAREADPGRGGAAPEDVAGLADAVAGTTGLRLAGLMAVAPLGEDPDAAFGRLNSLSLQLQQNHPQARSISAGMSGDLEAALANGATHLRIGSDVLGARPPVR</sequence>
<evidence type="ECO:0000256" key="1">
    <source>
        <dbReference type="ARBA" id="ARBA00022898"/>
    </source>
</evidence>
<evidence type="ECO:0000313" key="9">
    <source>
        <dbReference type="Proteomes" id="UP001155145"/>
    </source>
</evidence>
<evidence type="ECO:0000256" key="3">
    <source>
        <dbReference type="PIRSR" id="PIRSR004848-1"/>
    </source>
</evidence>
<dbReference type="Pfam" id="PF01168">
    <property type="entry name" value="Ala_racemase_N"/>
    <property type="match status" value="1"/>
</dbReference>
<gene>
    <name evidence="6" type="ORF">LJ755_04030</name>
    <name evidence="7" type="ORF">MUK71_06665</name>
</gene>
<dbReference type="PIRSF" id="PIRSF004848">
    <property type="entry name" value="YBL036c_PLPDEIII"/>
    <property type="match status" value="1"/>
</dbReference>
<dbReference type="AlphaFoldDB" id="A0A9X1M5N1"/>
<dbReference type="EMBL" id="JAJFZT010000001">
    <property type="protein sequence ID" value="MCC3271898.1"/>
    <property type="molecule type" value="Genomic_DNA"/>
</dbReference>
<comment type="cofactor">
    <cofactor evidence="3">
        <name>pyridoxal 5'-phosphate</name>
        <dbReference type="ChEBI" id="CHEBI:597326"/>
    </cofactor>
</comment>
<dbReference type="Proteomes" id="UP000829758">
    <property type="component" value="Chromosome"/>
</dbReference>
<organism evidence="6 9">
    <name type="scientific">Arthrobacter zhangbolii</name>
    <dbReference type="NCBI Taxonomy" id="2886936"/>
    <lineage>
        <taxon>Bacteria</taxon>
        <taxon>Bacillati</taxon>
        <taxon>Actinomycetota</taxon>
        <taxon>Actinomycetes</taxon>
        <taxon>Micrococcales</taxon>
        <taxon>Micrococcaceae</taxon>
        <taxon>Arthrobacter</taxon>
    </lineage>
</organism>
<dbReference type="Gene3D" id="3.20.20.10">
    <property type="entry name" value="Alanine racemase"/>
    <property type="match status" value="1"/>
</dbReference>
<dbReference type="InterPro" id="IPR029066">
    <property type="entry name" value="PLP-binding_barrel"/>
</dbReference>
<evidence type="ECO:0000313" key="7">
    <source>
        <dbReference type="EMBL" id="UON93283.1"/>
    </source>
</evidence>
<protein>
    <recommendedName>
        <fullName evidence="2">Pyridoxal phosphate homeostasis protein</fullName>
        <shortName evidence="2">PLP homeostasis protein</shortName>
    </recommendedName>
</protein>
<dbReference type="RefSeq" id="WP_227902288.1">
    <property type="nucleotide sequence ID" value="NZ_CP094984.1"/>
</dbReference>
<keyword evidence="8" id="KW-1185">Reference proteome</keyword>
<dbReference type="HAMAP" id="MF_02087">
    <property type="entry name" value="PLP_homeostasis"/>
    <property type="match status" value="1"/>
</dbReference>
<dbReference type="EMBL" id="CP094984">
    <property type="protein sequence ID" value="UON93283.1"/>
    <property type="molecule type" value="Genomic_DNA"/>
</dbReference>
<evidence type="ECO:0000259" key="5">
    <source>
        <dbReference type="Pfam" id="PF01168"/>
    </source>
</evidence>
<evidence type="ECO:0000256" key="4">
    <source>
        <dbReference type="RuleBase" id="RU004514"/>
    </source>
</evidence>
<accession>A0A9X1M5N1</accession>
<dbReference type="PANTHER" id="PTHR10146">
    <property type="entry name" value="PROLINE SYNTHETASE CO-TRANSCRIBED BACTERIAL HOMOLOG PROTEIN"/>
    <property type="match status" value="1"/>
</dbReference>
<evidence type="ECO:0000313" key="8">
    <source>
        <dbReference type="Proteomes" id="UP000829758"/>
    </source>
</evidence>
<dbReference type="CDD" id="cd00635">
    <property type="entry name" value="PLPDE_III_YBL036c_like"/>
    <property type="match status" value="1"/>
</dbReference>
<dbReference type="SUPFAM" id="SSF51419">
    <property type="entry name" value="PLP-binding barrel"/>
    <property type="match status" value="1"/>
</dbReference>
<keyword evidence="1 2" id="KW-0663">Pyridoxal phosphate</keyword>
<comment type="function">
    <text evidence="2">Pyridoxal 5'-phosphate (PLP)-binding protein, which is involved in PLP homeostasis.</text>
</comment>
<dbReference type="InterPro" id="IPR011078">
    <property type="entry name" value="PyrdxlP_homeostasis"/>
</dbReference>
<reference evidence="6" key="1">
    <citation type="submission" date="2021-10" db="EMBL/GenBank/DDBJ databases">
        <title>Novel species in genus Arthrobacter.</title>
        <authorList>
            <person name="Liu Y."/>
        </authorList>
    </citation>
    <scope>NUCLEOTIDE SEQUENCE</scope>
    <source>
        <strain evidence="8">zg-Y462</strain>
        <strain evidence="6">Zg-Y462</strain>
    </source>
</reference>
<dbReference type="GO" id="GO:0030170">
    <property type="term" value="F:pyridoxal phosphate binding"/>
    <property type="evidence" value="ECO:0007669"/>
    <property type="project" value="UniProtKB-UniRule"/>
</dbReference>
<evidence type="ECO:0000313" key="6">
    <source>
        <dbReference type="EMBL" id="MCC3271898.1"/>
    </source>
</evidence>
<name>A0A9X1M5N1_9MICC</name>
<comment type="similarity">
    <text evidence="2 4">Belongs to the pyridoxal phosphate-binding protein YggS/PROSC family.</text>
</comment>
<dbReference type="PROSITE" id="PS01211">
    <property type="entry name" value="UPF0001"/>
    <property type="match status" value="1"/>
</dbReference>
<evidence type="ECO:0000256" key="2">
    <source>
        <dbReference type="HAMAP-Rule" id="MF_02087"/>
    </source>
</evidence>
<feature type="domain" description="Alanine racemase N-terminal" evidence="5">
    <location>
        <begin position="36"/>
        <end position="249"/>
    </location>
</feature>